<reference evidence="1" key="1">
    <citation type="submission" date="2021-02" db="EMBL/GenBank/DDBJ databases">
        <authorList>
            <person name="Nowell W R."/>
        </authorList>
    </citation>
    <scope>NUCLEOTIDE SEQUENCE</scope>
</reference>
<dbReference type="Proteomes" id="UP000663864">
    <property type="component" value="Unassembled WGS sequence"/>
</dbReference>
<gene>
    <name evidence="1" type="ORF">ZHD862_LOCUS38566</name>
</gene>
<dbReference type="AlphaFoldDB" id="A0A815VBS0"/>
<evidence type="ECO:0000313" key="1">
    <source>
        <dbReference type="EMBL" id="CAF1526070.1"/>
    </source>
</evidence>
<comment type="caution">
    <text evidence="1">The sequence shown here is derived from an EMBL/GenBank/DDBJ whole genome shotgun (WGS) entry which is preliminary data.</text>
</comment>
<evidence type="ECO:0000313" key="2">
    <source>
        <dbReference type="Proteomes" id="UP000663864"/>
    </source>
</evidence>
<name>A0A815VBS0_9BILA</name>
<sequence length="18" mass="2121">MPSVLKRQSLFETEIDLD</sequence>
<protein>
    <submittedName>
        <fullName evidence="1">Uncharacterized protein</fullName>
    </submittedName>
</protein>
<organism evidence="1 2">
    <name type="scientific">Rotaria sordida</name>
    <dbReference type="NCBI Taxonomy" id="392033"/>
    <lineage>
        <taxon>Eukaryota</taxon>
        <taxon>Metazoa</taxon>
        <taxon>Spiralia</taxon>
        <taxon>Gnathifera</taxon>
        <taxon>Rotifera</taxon>
        <taxon>Eurotatoria</taxon>
        <taxon>Bdelloidea</taxon>
        <taxon>Philodinida</taxon>
        <taxon>Philodinidae</taxon>
        <taxon>Rotaria</taxon>
    </lineage>
</organism>
<proteinExistence type="predicted"/>
<accession>A0A815VBS0</accession>
<dbReference type="EMBL" id="CAJNOT010009625">
    <property type="protein sequence ID" value="CAF1526070.1"/>
    <property type="molecule type" value="Genomic_DNA"/>
</dbReference>
<feature type="non-terminal residue" evidence="1">
    <location>
        <position position="18"/>
    </location>
</feature>